<name>A0ABP0NQQ1_9DINO</name>
<reference evidence="3 4" key="1">
    <citation type="submission" date="2024-02" db="EMBL/GenBank/DDBJ databases">
        <authorList>
            <person name="Chen Y."/>
            <person name="Shah S."/>
            <person name="Dougan E. K."/>
            <person name="Thang M."/>
            <person name="Chan C."/>
        </authorList>
    </citation>
    <scope>NUCLEOTIDE SEQUENCE [LARGE SCALE GENOMIC DNA]</scope>
</reference>
<dbReference type="EMBL" id="CAXAMN010022017">
    <property type="protein sequence ID" value="CAK9065475.1"/>
    <property type="molecule type" value="Genomic_DNA"/>
</dbReference>
<dbReference type="EMBL" id="CAXAMN010022029">
    <property type="protein sequence ID" value="CAK9065768.1"/>
    <property type="molecule type" value="Genomic_DNA"/>
</dbReference>
<evidence type="ECO:0000256" key="1">
    <source>
        <dbReference type="SAM" id="MobiDB-lite"/>
    </source>
</evidence>
<feature type="region of interest" description="Disordered" evidence="1">
    <location>
        <begin position="24"/>
        <end position="128"/>
    </location>
</feature>
<evidence type="ECO:0000313" key="3">
    <source>
        <dbReference type="EMBL" id="CAK9065768.1"/>
    </source>
</evidence>
<comment type="caution">
    <text evidence="3">The sequence shown here is derived from an EMBL/GenBank/DDBJ whole genome shotgun (WGS) entry which is preliminary data.</text>
</comment>
<sequence>MAMALQHHDLDLLQRILKELEQKEVNEGSRQEIAQPALPTPQRRRKTISRGNSGHQADAETQYSSSPWSTTTSPCSSLPPAEVRDHRTVRVPLQLESALRIRPPPGLPEPLTEASASEPSSTEPPAEPLELGGFQWTITNPNAKFKGSCGCALVSPPFSAGGLEGLRVIFSPGESWANAQPKDKKMKKKEEKSKGWPKAPRFGSLQLKFGDQPTVQEVTLFFQVADTRQLGPFTACSEHCTSQVCELASDWRSLVDPSGSLTIRVEVLS</sequence>
<feature type="compositionally biased region" description="Low complexity" evidence="1">
    <location>
        <begin position="61"/>
        <end position="80"/>
    </location>
</feature>
<organism evidence="3 4">
    <name type="scientific">Durusdinium trenchii</name>
    <dbReference type="NCBI Taxonomy" id="1381693"/>
    <lineage>
        <taxon>Eukaryota</taxon>
        <taxon>Sar</taxon>
        <taxon>Alveolata</taxon>
        <taxon>Dinophyceae</taxon>
        <taxon>Suessiales</taxon>
        <taxon>Symbiodiniaceae</taxon>
        <taxon>Durusdinium</taxon>
    </lineage>
</organism>
<keyword evidence="4" id="KW-1185">Reference proteome</keyword>
<dbReference type="Proteomes" id="UP001642484">
    <property type="component" value="Unassembled WGS sequence"/>
</dbReference>
<protein>
    <submittedName>
        <fullName evidence="3">Uncharacterized protein</fullName>
    </submittedName>
</protein>
<evidence type="ECO:0000313" key="2">
    <source>
        <dbReference type="EMBL" id="CAK9065475.1"/>
    </source>
</evidence>
<proteinExistence type="predicted"/>
<feature type="region of interest" description="Disordered" evidence="1">
    <location>
        <begin position="177"/>
        <end position="197"/>
    </location>
</feature>
<feature type="compositionally biased region" description="Low complexity" evidence="1">
    <location>
        <begin position="109"/>
        <end position="128"/>
    </location>
</feature>
<evidence type="ECO:0000313" key="4">
    <source>
        <dbReference type="Proteomes" id="UP001642484"/>
    </source>
</evidence>
<accession>A0ABP0NQQ1</accession>
<gene>
    <name evidence="2" type="ORF">CCMP2556_LOCUS32188</name>
    <name evidence="3" type="ORF">CCMP2556_LOCUS32304</name>
</gene>